<evidence type="ECO:0000313" key="2">
    <source>
        <dbReference type="EMBL" id="GBP30807.1"/>
    </source>
</evidence>
<dbReference type="Proteomes" id="UP000299102">
    <property type="component" value="Unassembled WGS sequence"/>
</dbReference>
<gene>
    <name evidence="2" type="ORF">EVAR_82549_1</name>
</gene>
<keyword evidence="3" id="KW-1185">Reference proteome</keyword>
<proteinExistence type="predicted"/>
<comment type="caution">
    <text evidence="2">The sequence shown here is derived from an EMBL/GenBank/DDBJ whole genome shotgun (WGS) entry which is preliminary data.</text>
</comment>
<reference evidence="2 3" key="1">
    <citation type="journal article" date="2019" name="Commun. Biol.">
        <title>The bagworm genome reveals a unique fibroin gene that provides high tensile strength.</title>
        <authorList>
            <person name="Kono N."/>
            <person name="Nakamura H."/>
            <person name="Ohtoshi R."/>
            <person name="Tomita M."/>
            <person name="Numata K."/>
            <person name="Arakawa K."/>
        </authorList>
    </citation>
    <scope>NUCLEOTIDE SEQUENCE [LARGE SCALE GENOMIC DNA]</scope>
</reference>
<feature type="compositionally biased region" description="Basic residues" evidence="1">
    <location>
        <begin position="80"/>
        <end position="92"/>
    </location>
</feature>
<accession>A0A4C1UXS1</accession>
<dbReference type="AlphaFoldDB" id="A0A4C1UXS1"/>
<feature type="compositionally biased region" description="Pro residues" evidence="1">
    <location>
        <begin position="37"/>
        <end position="51"/>
    </location>
</feature>
<organism evidence="2 3">
    <name type="scientific">Eumeta variegata</name>
    <name type="common">Bagworm moth</name>
    <name type="synonym">Eumeta japonica</name>
    <dbReference type="NCBI Taxonomy" id="151549"/>
    <lineage>
        <taxon>Eukaryota</taxon>
        <taxon>Metazoa</taxon>
        <taxon>Ecdysozoa</taxon>
        <taxon>Arthropoda</taxon>
        <taxon>Hexapoda</taxon>
        <taxon>Insecta</taxon>
        <taxon>Pterygota</taxon>
        <taxon>Neoptera</taxon>
        <taxon>Endopterygota</taxon>
        <taxon>Lepidoptera</taxon>
        <taxon>Glossata</taxon>
        <taxon>Ditrysia</taxon>
        <taxon>Tineoidea</taxon>
        <taxon>Psychidae</taxon>
        <taxon>Oiketicinae</taxon>
        <taxon>Eumeta</taxon>
    </lineage>
</organism>
<name>A0A4C1UXS1_EUMVA</name>
<evidence type="ECO:0000256" key="1">
    <source>
        <dbReference type="SAM" id="MobiDB-lite"/>
    </source>
</evidence>
<feature type="region of interest" description="Disordered" evidence="1">
    <location>
        <begin position="20"/>
        <end position="111"/>
    </location>
</feature>
<sequence>MNPSDVLIAHRIEELIDNDWDPPANATFDGQRSGELPAPPAVPPAARPAPTPSRDFYTEMSAHQASIERSRATSPCRSGSVRRSRKSLRAIRGRNIFGGVSSERARRTDGT</sequence>
<evidence type="ECO:0000313" key="3">
    <source>
        <dbReference type="Proteomes" id="UP000299102"/>
    </source>
</evidence>
<dbReference type="EMBL" id="BGZK01000237">
    <property type="protein sequence ID" value="GBP30807.1"/>
    <property type="molecule type" value="Genomic_DNA"/>
</dbReference>
<protein>
    <submittedName>
        <fullName evidence="2">Uncharacterized protein</fullName>
    </submittedName>
</protein>